<feature type="compositionally biased region" description="Polar residues" evidence="11">
    <location>
        <begin position="863"/>
        <end position="872"/>
    </location>
</feature>
<keyword evidence="1" id="KW-0493">Microtubule</keyword>
<dbReference type="Pfam" id="PF00225">
    <property type="entry name" value="Kinesin"/>
    <property type="match status" value="1"/>
</dbReference>
<evidence type="ECO:0000256" key="1">
    <source>
        <dbReference type="ARBA" id="ARBA00022701"/>
    </source>
</evidence>
<comment type="similarity">
    <text evidence="9">Belongs to the TRAFAC class myosin-kinesin ATPase superfamily. Kinesin family.</text>
</comment>
<dbReference type="SMART" id="SM00129">
    <property type="entry name" value="KISc"/>
    <property type="match status" value="1"/>
</dbReference>
<evidence type="ECO:0000256" key="2">
    <source>
        <dbReference type="ARBA" id="ARBA00022723"/>
    </source>
</evidence>
<dbReference type="NCBIfam" id="NF008750">
    <property type="entry name" value="PRK11784.1-2"/>
    <property type="match status" value="1"/>
</dbReference>
<dbReference type="Proteomes" id="UP000037460">
    <property type="component" value="Unassembled WGS sequence"/>
</dbReference>
<dbReference type="CDD" id="cd20289">
    <property type="entry name" value="cupin_ADO"/>
    <property type="match status" value="1"/>
</dbReference>
<accession>A0A0M0JSV4</accession>
<dbReference type="SMART" id="SM00450">
    <property type="entry name" value="RHOD"/>
    <property type="match status" value="1"/>
</dbReference>
<feature type="compositionally biased region" description="Basic and acidic residues" evidence="11">
    <location>
        <begin position="455"/>
        <end position="530"/>
    </location>
</feature>
<dbReference type="GO" id="GO:0005874">
    <property type="term" value="C:microtubule"/>
    <property type="evidence" value="ECO:0007669"/>
    <property type="project" value="UniProtKB-KW"/>
</dbReference>
<dbReference type="SUPFAM" id="SSF51182">
    <property type="entry name" value="RmlC-like cupins"/>
    <property type="match status" value="1"/>
</dbReference>
<evidence type="ECO:0000313" key="14">
    <source>
        <dbReference type="EMBL" id="KOO29382.1"/>
    </source>
</evidence>
<evidence type="ECO:0000256" key="11">
    <source>
        <dbReference type="SAM" id="MobiDB-lite"/>
    </source>
</evidence>
<dbReference type="PANTHER" id="PTHR47968:SF13">
    <property type="entry name" value="KINESIN-LIKE PROTEIN KIF19 ISOFORM X1"/>
    <property type="match status" value="1"/>
</dbReference>
<feature type="domain" description="Kinesin motor" evidence="12">
    <location>
        <begin position="118"/>
        <end position="459"/>
    </location>
</feature>
<dbReference type="PROSITE" id="PS00380">
    <property type="entry name" value="RHODANESE_1"/>
    <property type="match status" value="1"/>
</dbReference>
<reference evidence="15" key="1">
    <citation type="journal article" date="2015" name="PLoS Genet.">
        <title>Genome Sequence and Transcriptome Analyses of Chrysochromulina tobin: Metabolic Tools for Enhanced Algal Fitness in the Prominent Order Prymnesiales (Haptophyceae).</title>
        <authorList>
            <person name="Hovde B.T."/>
            <person name="Deodato C.R."/>
            <person name="Hunsperger H.M."/>
            <person name="Ryken S.A."/>
            <person name="Yost W."/>
            <person name="Jha R.K."/>
            <person name="Patterson J."/>
            <person name="Monnat R.J. Jr."/>
            <person name="Barlow S.B."/>
            <person name="Starkenburg S.R."/>
            <person name="Cattolico R.A."/>
        </authorList>
    </citation>
    <scope>NUCLEOTIDE SEQUENCE</scope>
    <source>
        <strain evidence="15">CCMP291</strain>
    </source>
</reference>
<comment type="caution">
    <text evidence="14">The sequence shown here is derived from an EMBL/GenBank/DDBJ whole genome shotgun (WGS) entry which is preliminary data.</text>
</comment>
<dbReference type="Gene3D" id="3.40.250.10">
    <property type="entry name" value="Rhodanese-like domain"/>
    <property type="match status" value="1"/>
</dbReference>
<evidence type="ECO:0000256" key="10">
    <source>
        <dbReference type="SAM" id="Coils"/>
    </source>
</evidence>
<dbReference type="Pfam" id="PF26341">
    <property type="entry name" value="AAA_SelU"/>
    <property type="match status" value="1"/>
</dbReference>
<dbReference type="InterPro" id="IPR027417">
    <property type="entry name" value="P-loop_NTPase"/>
</dbReference>
<name>A0A0M0JSV4_9EUKA</name>
<dbReference type="InterPro" id="IPR014710">
    <property type="entry name" value="RmlC-like_jellyroll"/>
</dbReference>
<dbReference type="PROSITE" id="PS50206">
    <property type="entry name" value="RHODANESE_3"/>
    <property type="match status" value="1"/>
</dbReference>
<protein>
    <submittedName>
        <fullName evidence="14">Kinesin family member 19</fullName>
    </submittedName>
</protein>
<dbReference type="Gene3D" id="2.60.120.10">
    <property type="entry name" value="Jelly Rolls"/>
    <property type="match status" value="1"/>
</dbReference>
<keyword evidence="4 9" id="KW-0067">ATP-binding</keyword>
<keyword evidence="8 9" id="KW-0505">Motor protein</keyword>
<dbReference type="InterPro" id="IPR019821">
    <property type="entry name" value="Kinesin_motor_CS"/>
</dbReference>
<organism evidence="14 15">
    <name type="scientific">Chrysochromulina tobinii</name>
    <dbReference type="NCBI Taxonomy" id="1460289"/>
    <lineage>
        <taxon>Eukaryota</taxon>
        <taxon>Haptista</taxon>
        <taxon>Haptophyta</taxon>
        <taxon>Prymnesiophyceae</taxon>
        <taxon>Prymnesiales</taxon>
        <taxon>Chrysochromulinaceae</taxon>
        <taxon>Chrysochromulina</taxon>
    </lineage>
</organism>
<dbReference type="InterPro" id="IPR036873">
    <property type="entry name" value="Rhodanese-like_dom_sf"/>
</dbReference>
<dbReference type="InterPro" id="IPR012864">
    <property type="entry name" value="PCO/ADO"/>
</dbReference>
<evidence type="ECO:0000259" key="12">
    <source>
        <dbReference type="PROSITE" id="PS50067"/>
    </source>
</evidence>
<keyword evidence="7 10" id="KW-0175">Coiled coil</keyword>
<dbReference type="SUPFAM" id="SSF52540">
    <property type="entry name" value="P-loop containing nucleoside triphosphate hydrolases"/>
    <property type="match status" value="2"/>
</dbReference>
<dbReference type="InterPro" id="IPR001307">
    <property type="entry name" value="Thiosulphate_STrfase_CS"/>
</dbReference>
<dbReference type="InterPro" id="IPR058840">
    <property type="entry name" value="AAA_SelU"/>
</dbReference>
<evidence type="ECO:0000256" key="4">
    <source>
        <dbReference type="ARBA" id="ARBA00022840"/>
    </source>
</evidence>
<feature type="region of interest" description="Disordered" evidence="11">
    <location>
        <begin position="454"/>
        <end position="530"/>
    </location>
</feature>
<dbReference type="Gene3D" id="3.40.850.10">
    <property type="entry name" value="Kinesin motor domain"/>
    <property type="match status" value="1"/>
</dbReference>
<dbReference type="InterPro" id="IPR036961">
    <property type="entry name" value="Kinesin_motor_dom_sf"/>
</dbReference>
<keyword evidence="5" id="KW-0560">Oxidoreductase</keyword>
<dbReference type="GO" id="GO:0003777">
    <property type="term" value="F:microtubule motor activity"/>
    <property type="evidence" value="ECO:0007669"/>
    <property type="project" value="InterPro"/>
</dbReference>
<dbReference type="PRINTS" id="PR00380">
    <property type="entry name" value="KINESINHEAVY"/>
</dbReference>
<dbReference type="EMBL" id="JWZX01002424">
    <property type="protein sequence ID" value="KOO29382.1"/>
    <property type="molecule type" value="Genomic_DNA"/>
</dbReference>
<feature type="region of interest" description="Disordered" evidence="11">
    <location>
        <begin position="1350"/>
        <end position="1369"/>
    </location>
</feature>
<evidence type="ECO:0000313" key="15">
    <source>
        <dbReference type="Proteomes" id="UP000037460"/>
    </source>
</evidence>
<dbReference type="Pfam" id="PF07847">
    <property type="entry name" value="PCO_ADO"/>
    <property type="match status" value="1"/>
</dbReference>
<evidence type="ECO:0000256" key="8">
    <source>
        <dbReference type="ARBA" id="ARBA00023175"/>
    </source>
</evidence>
<dbReference type="GO" id="GO:0007018">
    <property type="term" value="P:microtubule-based movement"/>
    <property type="evidence" value="ECO:0007669"/>
    <property type="project" value="InterPro"/>
</dbReference>
<dbReference type="PANTHER" id="PTHR47968">
    <property type="entry name" value="CENTROMERE PROTEIN E"/>
    <property type="match status" value="1"/>
</dbReference>
<keyword evidence="6" id="KW-0408">Iron</keyword>
<keyword evidence="3 9" id="KW-0547">Nucleotide-binding</keyword>
<dbReference type="GO" id="GO:0005524">
    <property type="term" value="F:ATP binding"/>
    <property type="evidence" value="ECO:0007669"/>
    <property type="project" value="UniProtKB-UniRule"/>
</dbReference>
<feature type="coiled-coil region" evidence="10">
    <location>
        <begin position="654"/>
        <end position="688"/>
    </location>
</feature>
<feature type="region of interest" description="Disordered" evidence="11">
    <location>
        <begin position="814"/>
        <end position="885"/>
    </location>
</feature>
<proteinExistence type="inferred from homology"/>
<dbReference type="Pfam" id="PF00581">
    <property type="entry name" value="Rhodanese"/>
    <property type="match status" value="1"/>
</dbReference>
<feature type="domain" description="Rhodanese" evidence="13">
    <location>
        <begin position="928"/>
        <end position="1032"/>
    </location>
</feature>
<evidence type="ECO:0000256" key="9">
    <source>
        <dbReference type="PROSITE-ProRule" id="PRU00283"/>
    </source>
</evidence>
<evidence type="ECO:0000256" key="7">
    <source>
        <dbReference type="ARBA" id="ARBA00023054"/>
    </source>
</evidence>
<evidence type="ECO:0000256" key="5">
    <source>
        <dbReference type="ARBA" id="ARBA00023002"/>
    </source>
</evidence>
<evidence type="ECO:0000259" key="13">
    <source>
        <dbReference type="PROSITE" id="PS50206"/>
    </source>
</evidence>
<sequence length="1508" mass="164427">MPKPGGLFDKSNLLLGTEACGDGHGDMRNAGGMHAKMMRNLKKKPGPPPEGGLSYDDFVKQEAAKKIQKGYKESPLVAKKTKARTAKEGEPWAGYGGAPAHAGKVAPMIDSGNGRKTRMVIGVRCRPMSGKELSKGSHNCIEIEDGQTVYANDPDDKMGGLDYLRLNVTKDKAYTFDHAFGTKSTSEEVYEKCVKGVVKAVIAGFHGSCFAYGATGSGKTHTMAGTESDPGVMPRAIADVFKLAKQEDDFNWKFSLTYIEIYNERIRDLLNPSEHDLDVREDPKKGNVVAGAVEVAVTSLKQIMELMEKGSMHRTTESTNCNQTSSRSHAVMQINCVGVNKFQERGRGKPIQQQSARLSMIDLAGSERAYKTDNRGERLREGRNINRSLLSLANCINALADKSKKNQHVPYRDSKLTRLLRDSLSGTSVSAMLCAISPSADQFEETLNTLKYANRAKEMTPPDKLKKNTREYVPSDEKVEKGAKKAPEKAPEKAPAKDERAEKREAKKEAKKEAKEEAEPEAGRVKNEVRRLSQQGKQAVKLASEAEAGNASMSEVRKVLEELIEAEPEAKSNPAVQAAYVALDNMEAEEVEAISAEAALLWKEQQGLERDLAKARHAHKIASVRLGWYDAAPQHVPEEQVPGEQRVGGGKEALDELLERVALEETNVARLTKELKANKEAIDELMEDMPERVVSSQRLSQLKLTTKHQLASTEALRYKVQARSMAGVLSEMLTVWGAAIPEDVQAQLREKSVGLRNDILEEDEDEEDASVEVVRKAAEELKNSRGKRKTVMKLVEEAATPLVAKKQARAAAKAGGAGVAKQYSDTPTIEEWSGDTPSTASSYESDRSSTKASKKGVAKKVGITSQPNSARSNKAAAKPAGLRPRATNKQAWEAAKTAAVATKFPRQLQVEEFLTRGGLLNGGAEAGSSTPPHILDVRAPCEFAKGHIPGAVNVPLFSDDERAEVGTLYKRNGHDSAVKRGLQIGDEVLLYCFRGGMRSGGMAWLLSQAPLHVHTLQSGYKRFRNYMLEAWSEARPICVVGGPTGSGKTDVLHALRDHLGAQVLDLEGDANHRGSIFGALGYAPQPTSEQYENVLALQWRRFSASAPVFVEDESHAVGKCGVPPGLWQRMRSAQTAVLRLQVPHEARVAKLVSEYGVFPPQELAACVRGLYKRLGHAKVDELVALLLEHEPPELAQVADALLVDYYDSMYAYQAKNREVVRLLDAALRPSEPTASAKEISRLMEALTPEALGLKVPHRGARAAAGSSASAPSEVLTHTIYEGRELELVIFFFPPGASLPLHDHPGMTVYSKVLYGSLALLAYDWEEPVTRQELEAMSDESKAAFQECRDERSGAPMLSPAERQAHRRPLAPPRRAWRRVNTILTPETPAVRLTPDYCNLHSFTAIEATAVIDLLMPPYDDAERDCHYFAPVPLLPSPAAPSTTVEAMDSSRQPAAGGVPVAGGERLTLCVIAQPPGLVIRCAECTPDGQLIEPLWAKPPAAPSRCLLG</sequence>
<feature type="binding site" evidence="9">
    <location>
        <begin position="213"/>
        <end position="220"/>
    </location>
    <ligand>
        <name>ATP</name>
        <dbReference type="ChEBI" id="CHEBI:30616"/>
    </ligand>
</feature>
<dbReference type="GO" id="GO:0016702">
    <property type="term" value="F:oxidoreductase activity, acting on single donors with incorporation of molecular oxygen, incorporation of two atoms of oxygen"/>
    <property type="evidence" value="ECO:0007669"/>
    <property type="project" value="InterPro"/>
</dbReference>
<keyword evidence="2" id="KW-0479">Metal-binding</keyword>
<dbReference type="InterPro" id="IPR001763">
    <property type="entry name" value="Rhodanese-like_dom"/>
</dbReference>
<dbReference type="GO" id="GO:0008017">
    <property type="term" value="F:microtubule binding"/>
    <property type="evidence" value="ECO:0007669"/>
    <property type="project" value="InterPro"/>
</dbReference>
<dbReference type="InterPro" id="IPR001752">
    <property type="entry name" value="Kinesin_motor_dom"/>
</dbReference>
<keyword evidence="15" id="KW-1185">Reference proteome</keyword>
<dbReference type="GO" id="GO:0004792">
    <property type="term" value="F:thiosulfate-cyanide sulfurtransferase activity"/>
    <property type="evidence" value="ECO:0007669"/>
    <property type="project" value="InterPro"/>
</dbReference>
<dbReference type="PROSITE" id="PS50067">
    <property type="entry name" value="KINESIN_MOTOR_2"/>
    <property type="match status" value="1"/>
</dbReference>
<evidence type="ECO:0000256" key="3">
    <source>
        <dbReference type="ARBA" id="ARBA00022741"/>
    </source>
</evidence>
<evidence type="ECO:0000256" key="6">
    <source>
        <dbReference type="ARBA" id="ARBA00023004"/>
    </source>
</evidence>
<gene>
    <name evidence="14" type="ORF">Ctob_013389</name>
</gene>
<dbReference type="InterPro" id="IPR011051">
    <property type="entry name" value="RmlC_Cupin_sf"/>
</dbReference>
<dbReference type="SUPFAM" id="SSF52821">
    <property type="entry name" value="Rhodanese/Cell cycle control phosphatase"/>
    <property type="match status" value="1"/>
</dbReference>
<dbReference type="GO" id="GO:0046872">
    <property type="term" value="F:metal ion binding"/>
    <property type="evidence" value="ECO:0007669"/>
    <property type="project" value="UniProtKB-KW"/>
</dbReference>
<dbReference type="PROSITE" id="PS00411">
    <property type="entry name" value="KINESIN_MOTOR_1"/>
    <property type="match status" value="1"/>
</dbReference>
<dbReference type="InterPro" id="IPR027640">
    <property type="entry name" value="Kinesin-like_fam"/>
</dbReference>